<dbReference type="AlphaFoldDB" id="A0A9D6V1T1"/>
<dbReference type="SUPFAM" id="SSF56112">
    <property type="entry name" value="Protein kinase-like (PK-like)"/>
    <property type="match status" value="1"/>
</dbReference>
<proteinExistence type="predicted"/>
<sequence>MSLRVNVNPEAKPPLGSSKSLGELALAALAEHRRIISSGSGSILKNAPESAVTLVELPGYSPLCVKEFRWRGWAHASKGFFRSTQGLRAFRNGGILINSGFGAAFPLALIRERRMGLVRAEWIIMEYLPRARELDRYILTRISEKWTLEEQRGLVRIFGRFMARLHYSGVFHSDLKTCNIMVADSAASQDISAESLSNGNEATATGRHGIRFFLLDYDDVRFCRGISWKQRTKNLTQIFLSTPLAIGAAQRLRFLSEYSFHSGISLKGRRNLAERVMETAGDRDILYVGFNGDIRENWRRKK</sequence>
<protein>
    <submittedName>
        <fullName evidence="1">Uncharacterized protein</fullName>
    </submittedName>
</protein>
<organism evidence="1 2">
    <name type="scientific">Desulfomonile tiedjei</name>
    <dbReference type="NCBI Taxonomy" id="2358"/>
    <lineage>
        <taxon>Bacteria</taxon>
        <taxon>Pseudomonadati</taxon>
        <taxon>Thermodesulfobacteriota</taxon>
        <taxon>Desulfomonilia</taxon>
        <taxon>Desulfomonilales</taxon>
        <taxon>Desulfomonilaceae</taxon>
        <taxon>Desulfomonile</taxon>
    </lineage>
</organism>
<reference evidence="1" key="1">
    <citation type="submission" date="2020-07" db="EMBL/GenBank/DDBJ databases">
        <title>Huge and variable diversity of episymbiotic CPR bacteria and DPANN archaea in groundwater ecosystems.</title>
        <authorList>
            <person name="He C.Y."/>
            <person name="Keren R."/>
            <person name="Whittaker M."/>
            <person name="Farag I.F."/>
            <person name="Doudna J."/>
            <person name="Cate J.H.D."/>
            <person name="Banfield J.F."/>
        </authorList>
    </citation>
    <scope>NUCLEOTIDE SEQUENCE</scope>
    <source>
        <strain evidence="1">NC_groundwater_1664_Pr3_B-0.1um_52_9</strain>
    </source>
</reference>
<dbReference type="Pfam" id="PF06293">
    <property type="entry name" value="Kdo"/>
    <property type="match status" value="1"/>
</dbReference>
<accession>A0A9D6V1T1</accession>
<name>A0A9D6V1T1_9BACT</name>
<evidence type="ECO:0000313" key="1">
    <source>
        <dbReference type="EMBL" id="MBI5249872.1"/>
    </source>
</evidence>
<comment type="caution">
    <text evidence="1">The sequence shown here is derived from an EMBL/GenBank/DDBJ whole genome shotgun (WGS) entry which is preliminary data.</text>
</comment>
<dbReference type="Gene3D" id="1.10.510.10">
    <property type="entry name" value="Transferase(Phosphotransferase) domain 1"/>
    <property type="match status" value="1"/>
</dbReference>
<gene>
    <name evidence="1" type="ORF">HY912_10295</name>
</gene>
<dbReference type="Proteomes" id="UP000807825">
    <property type="component" value="Unassembled WGS sequence"/>
</dbReference>
<evidence type="ECO:0000313" key="2">
    <source>
        <dbReference type="Proteomes" id="UP000807825"/>
    </source>
</evidence>
<dbReference type="InterPro" id="IPR011009">
    <property type="entry name" value="Kinase-like_dom_sf"/>
</dbReference>
<dbReference type="EMBL" id="JACRDE010000279">
    <property type="protein sequence ID" value="MBI5249872.1"/>
    <property type="molecule type" value="Genomic_DNA"/>
</dbReference>